<dbReference type="PRINTS" id="PR00738">
    <property type="entry name" value="GLHYDRLASE20"/>
</dbReference>
<evidence type="ECO:0000259" key="8">
    <source>
        <dbReference type="Pfam" id="PF02838"/>
    </source>
</evidence>
<evidence type="ECO:0000256" key="6">
    <source>
        <dbReference type="SAM" id="SignalP"/>
    </source>
</evidence>
<dbReference type="InterPro" id="IPR015883">
    <property type="entry name" value="Glyco_hydro_20_cat"/>
</dbReference>
<dbReference type="SUPFAM" id="SSF51445">
    <property type="entry name" value="(Trans)glycosidases"/>
    <property type="match status" value="1"/>
</dbReference>
<dbReference type="Pfam" id="PF02838">
    <property type="entry name" value="Glyco_hydro_20b"/>
    <property type="match status" value="1"/>
</dbReference>
<feature type="domain" description="GH29D-like beta-sandwich" evidence="9">
    <location>
        <begin position="544"/>
        <end position="595"/>
    </location>
</feature>
<evidence type="ECO:0000256" key="4">
    <source>
        <dbReference type="ARBA" id="ARBA00022801"/>
    </source>
</evidence>
<feature type="signal peptide" evidence="6">
    <location>
        <begin position="1"/>
        <end position="25"/>
    </location>
</feature>
<feature type="domain" description="Glycoside hydrolase family 20 catalytic" evidence="7">
    <location>
        <begin position="157"/>
        <end position="499"/>
    </location>
</feature>
<keyword evidence="6" id="KW-0732">Signal</keyword>
<evidence type="ECO:0000259" key="9">
    <source>
        <dbReference type="Pfam" id="PF13290"/>
    </source>
</evidence>
<dbReference type="EMBL" id="JBHLWO010000001">
    <property type="protein sequence ID" value="MFC0317188.1"/>
    <property type="molecule type" value="Genomic_DNA"/>
</dbReference>
<evidence type="ECO:0000313" key="10">
    <source>
        <dbReference type="EMBL" id="MFC0317188.1"/>
    </source>
</evidence>
<protein>
    <recommendedName>
        <fullName evidence="3">beta-N-acetylhexosaminidase</fullName>
        <ecNumber evidence="3">3.2.1.52</ecNumber>
    </recommendedName>
</protein>
<keyword evidence="11" id="KW-1185">Reference proteome</keyword>
<dbReference type="Gene3D" id="3.20.20.80">
    <property type="entry name" value="Glycosidases"/>
    <property type="match status" value="1"/>
</dbReference>
<dbReference type="Pfam" id="PF13290">
    <property type="entry name" value="CHB_HEX_C_1"/>
    <property type="match status" value="1"/>
</dbReference>
<feature type="chain" id="PRO_5046909262" description="beta-N-acetylhexosaminidase" evidence="6">
    <location>
        <begin position="26"/>
        <end position="754"/>
    </location>
</feature>
<comment type="caution">
    <text evidence="10">The sequence shown here is derived from an EMBL/GenBank/DDBJ whole genome shotgun (WGS) entry which is preliminary data.</text>
</comment>
<dbReference type="PANTHER" id="PTHR22600">
    <property type="entry name" value="BETA-HEXOSAMINIDASE"/>
    <property type="match status" value="1"/>
</dbReference>
<keyword evidence="4" id="KW-0378">Hydrolase</keyword>
<dbReference type="Gene3D" id="2.60.120.260">
    <property type="entry name" value="Galactose-binding domain-like"/>
    <property type="match status" value="1"/>
</dbReference>
<sequence length="754" mass="86403">MEKKKFSTGLSLWVFLCLCPTILFAQDSLSIIPAPTFLQEKPGYFQYPELAEVYVSQDFTEEVELLRTHPYIHFETPHKLKSRKKMPESGIFLLKAEAEDRLPQRAYQLEVDTGKITIIAHDRQGVIHALATLTQIAYTQSNERLLPAVSIQDEPAFVYRGLMLDVSRHFYPISFLKRMIDLMALYKLNTFHWHLTDGAGWRLEIKKYPQLTQKAAWRNYPRWKDWWNSGRRYLEVGDPNASGGYYTQEEARDFVGYAAEKGITVIPEIEMPGHSEEVLATFPQLSCSGEAYRNAEFCIGNEETFSFITNVLDEVMDIFPSTYIHIGGDEADKKAWKNCPKCQERIKSDNLQNEEGLQSYAIKRVEAYLKDKGRKLIGWDEILEGGLPPEATVMSWRGEQGGIEAANAGHDVIMTPGAYLYFDSYQSNPIGQPEAMGGFLPLEKVYSYHPIPAEIAADQQKHILGVQANVWTEYMPTQEQVEYMVFPRAIALAEIGWTPADKRVWQDFKKRLQKHYLLLQRLHVNYYRPSYDVSIASKYDINKKKATVTISSEQYSPEIRYTTDGSEPTMASTLYIDSLSLVNTTTIKAAVFKDSVRFGKVEDFTVDIHKGIGKKIVYNNQWNDKYPAKLDSSLLNGQYGGLSYGDGEWQGFLGDFDVTLDFERREELHEIKLRFMQLAGPGVYIPGSVKILASDDGRHFREMEKIDNDVPTTDPSLRFKTFSFDLEGRLARYIRIVGQNNRKGFLFTDEIVVY</sequence>
<keyword evidence="5" id="KW-0326">Glycosidase</keyword>
<dbReference type="InterPro" id="IPR059177">
    <property type="entry name" value="GH29D-like_dom"/>
</dbReference>
<dbReference type="EC" id="3.2.1.52" evidence="3"/>
<evidence type="ECO:0000256" key="2">
    <source>
        <dbReference type="ARBA" id="ARBA00006285"/>
    </source>
</evidence>
<evidence type="ECO:0000259" key="7">
    <source>
        <dbReference type="Pfam" id="PF00728"/>
    </source>
</evidence>
<dbReference type="RefSeq" id="WP_130854788.1">
    <property type="nucleotide sequence ID" value="NZ_JBHLWO010000001.1"/>
</dbReference>
<accession>A0ABV6HGW5</accession>
<comment type="similarity">
    <text evidence="2">Belongs to the glycosyl hydrolase 20 family.</text>
</comment>
<dbReference type="InterPro" id="IPR025705">
    <property type="entry name" value="Beta_hexosaminidase_sua/sub"/>
</dbReference>
<dbReference type="SUPFAM" id="SSF55545">
    <property type="entry name" value="beta-N-acetylhexosaminidase-like domain"/>
    <property type="match status" value="1"/>
</dbReference>
<dbReference type="CDD" id="cd06563">
    <property type="entry name" value="GH20_chitobiase-like"/>
    <property type="match status" value="1"/>
</dbReference>
<evidence type="ECO:0000313" key="11">
    <source>
        <dbReference type="Proteomes" id="UP001589774"/>
    </source>
</evidence>
<comment type="catalytic activity">
    <reaction evidence="1">
        <text>Hydrolysis of terminal non-reducing N-acetyl-D-hexosamine residues in N-acetyl-beta-D-hexosaminides.</text>
        <dbReference type="EC" id="3.2.1.52"/>
    </reaction>
</comment>
<name>A0ABV6HGW5_9SPHI</name>
<dbReference type="InterPro" id="IPR015882">
    <property type="entry name" value="HEX_bac_N"/>
</dbReference>
<organism evidence="10 11">
    <name type="scientific">Olivibacter oleidegradans</name>
    <dbReference type="NCBI Taxonomy" id="760123"/>
    <lineage>
        <taxon>Bacteria</taxon>
        <taxon>Pseudomonadati</taxon>
        <taxon>Bacteroidota</taxon>
        <taxon>Sphingobacteriia</taxon>
        <taxon>Sphingobacteriales</taxon>
        <taxon>Sphingobacteriaceae</taxon>
        <taxon>Olivibacter</taxon>
    </lineage>
</organism>
<dbReference type="Gene3D" id="3.30.379.10">
    <property type="entry name" value="Chitobiase/beta-hexosaminidase domain 2-like"/>
    <property type="match status" value="1"/>
</dbReference>
<reference evidence="10 11" key="1">
    <citation type="submission" date="2024-09" db="EMBL/GenBank/DDBJ databases">
        <authorList>
            <person name="Sun Q."/>
            <person name="Mori K."/>
        </authorList>
    </citation>
    <scope>NUCLEOTIDE SEQUENCE [LARGE SCALE GENOMIC DNA]</scope>
    <source>
        <strain evidence="10 11">CCM 7765</strain>
    </source>
</reference>
<dbReference type="InterPro" id="IPR008979">
    <property type="entry name" value="Galactose-bd-like_sf"/>
</dbReference>
<dbReference type="Proteomes" id="UP001589774">
    <property type="component" value="Unassembled WGS sequence"/>
</dbReference>
<proteinExistence type="inferred from homology"/>
<dbReference type="Pfam" id="PF00728">
    <property type="entry name" value="Glyco_hydro_20"/>
    <property type="match status" value="1"/>
</dbReference>
<dbReference type="InterPro" id="IPR017853">
    <property type="entry name" value="GH"/>
</dbReference>
<evidence type="ECO:0000256" key="3">
    <source>
        <dbReference type="ARBA" id="ARBA00012663"/>
    </source>
</evidence>
<dbReference type="SUPFAM" id="SSF49785">
    <property type="entry name" value="Galactose-binding domain-like"/>
    <property type="match status" value="1"/>
</dbReference>
<evidence type="ECO:0000256" key="5">
    <source>
        <dbReference type="ARBA" id="ARBA00023295"/>
    </source>
</evidence>
<dbReference type="InterPro" id="IPR029018">
    <property type="entry name" value="Hex-like_dom2"/>
</dbReference>
<dbReference type="PANTHER" id="PTHR22600:SF57">
    <property type="entry name" value="BETA-N-ACETYLHEXOSAMINIDASE"/>
    <property type="match status" value="1"/>
</dbReference>
<evidence type="ECO:0000256" key="1">
    <source>
        <dbReference type="ARBA" id="ARBA00001231"/>
    </source>
</evidence>
<feature type="domain" description="Beta-hexosaminidase bacterial type N-terminal" evidence="8">
    <location>
        <begin position="30"/>
        <end position="153"/>
    </location>
</feature>
<gene>
    <name evidence="10" type="ORF">ACFFI0_02660</name>
</gene>